<dbReference type="InterPro" id="IPR051205">
    <property type="entry name" value="UbiH/COQ6_monooxygenase"/>
</dbReference>
<evidence type="ECO:0000256" key="2">
    <source>
        <dbReference type="ARBA" id="ARBA00004749"/>
    </source>
</evidence>
<dbReference type="RefSeq" id="WP_136735026.1">
    <property type="nucleotide sequence ID" value="NZ_SWDB01000010.1"/>
</dbReference>
<gene>
    <name evidence="10" type="ORF">E8M12_05150</name>
</gene>
<comment type="similarity">
    <text evidence="3">Belongs to the UbiH/COQ6 family.</text>
</comment>
<evidence type="ECO:0000259" key="9">
    <source>
        <dbReference type="Pfam" id="PF01494"/>
    </source>
</evidence>
<keyword evidence="7" id="KW-0503">Monooxygenase</keyword>
<dbReference type="GO" id="GO:0008682">
    <property type="term" value="F:3-demethoxyubiquinol 3-hydroxylase activity"/>
    <property type="evidence" value="ECO:0007669"/>
    <property type="project" value="TreeGrafter"/>
</dbReference>
<accession>A0A4U1B6E8</accession>
<evidence type="ECO:0000313" key="11">
    <source>
        <dbReference type="Proteomes" id="UP000307999"/>
    </source>
</evidence>
<keyword evidence="6" id="KW-0560">Oxidoreductase</keyword>
<keyword evidence="5" id="KW-0274">FAD</keyword>
<dbReference type="EMBL" id="SWDB01000010">
    <property type="protein sequence ID" value="TKB46018.1"/>
    <property type="molecule type" value="Genomic_DNA"/>
</dbReference>
<dbReference type="GO" id="GO:0110142">
    <property type="term" value="C:ubiquinone biosynthesis complex"/>
    <property type="evidence" value="ECO:0007669"/>
    <property type="project" value="UniProtKB-ARBA"/>
</dbReference>
<dbReference type="GO" id="GO:0006744">
    <property type="term" value="P:ubiquinone biosynthetic process"/>
    <property type="evidence" value="ECO:0007669"/>
    <property type="project" value="UniProtKB-UniPathway"/>
</dbReference>
<evidence type="ECO:0000256" key="8">
    <source>
        <dbReference type="ARBA" id="ARBA00065734"/>
    </source>
</evidence>
<proteinExistence type="inferred from homology"/>
<evidence type="ECO:0000256" key="5">
    <source>
        <dbReference type="ARBA" id="ARBA00022827"/>
    </source>
</evidence>
<dbReference type="OrthoDB" id="9769565at2"/>
<keyword evidence="4" id="KW-0285">Flavoprotein</keyword>
<comment type="cofactor">
    <cofactor evidence="1">
        <name>FAD</name>
        <dbReference type="ChEBI" id="CHEBI:57692"/>
    </cofactor>
</comment>
<comment type="caution">
    <text evidence="10">The sequence shown here is derived from an EMBL/GenBank/DDBJ whole genome shotgun (WGS) entry which is preliminary data.</text>
</comment>
<dbReference type="AlphaFoldDB" id="A0A4U1B6E8"/>
<dbReference type="PRINTS" id="PR00420">
    <property type="entry name" value="RNGMNOXGNASE"/>
</dbReference>
<reference evidence="10 11" key="1">
    <citation type="submission" date="2019-04" db="EMBL/GenBank/DDBJ databases">
        <title>Thalassotalea guangxiensis sp. nov., isolated from sediment of the coastal wetland.</title>
        <authorList>
            <person name="Zheng S."/>
            <person name="Zhang D."/>
        </authorList>
    </citation>
    <scope>NUCLEOTIDE SEQUENCE [LARGE SCALE GENOMIC DNA]</scope>
    <source>
        <strain evidence="10 11">ZS-4</strain>
    </source>
</reference>
<dbReference type="FunFam" id="3.50.50.60:FF:000021">
    <property type="entry name" value="Ubiquinone biosynthesis monooxygenase COQ6"/>
    <property type="match status" value="1"/>
</dbReference>
<evidence type="ECO:0000256" key="4">
    <source>
        <dbReference type="ARBA" id="ARBA00022630"/>
    </source>
</evidence>
<feature type="domain" description="FAD-binding" evidence="9">
    <location>
        <begin position="159"/>
        <end position="345"/>
    </location>
</feature>
<dbReference type="Pfam" id="PF01494">
    <property type="entry name" value="FAD_binding_3"/>
    <property type="match status" value="1"/>
</dbReference>
<dbReference type="NCBIfam" id="TIGR01988">
    <property type="entry name" value="Ubi-OHases"/>
    <property type="match status" value="1"/>
</dbReference>
<protein>
    <submittedName>
        <fullName evidence="10">FAD-dependent oxidoreductase</fullName>
    </submittedName>
</protein>
<organism evidence="10 11">
    <name type="scientific">Thalassotalea mangrovi</name>
    <dbReference type="NCBI Taxonomy" id="2572245"/>
    <lineage>
        <taxon>Bacteria</taxon>
        <taxon>Pseudomonadati</taxon>
        <taxon>Pseudomonadota</taxon>
        <taxon>Gammaproteobacteria</taxon>
        <taxon>Alteromonadales</taxon>
        <taxon>Colwelliaceae</taxon>
        <taxon>Thalassotalea</taxon>
    </lineage>
</organism>
<comment type="subunit">
    <text evidence="8">Component of the Ubi complex metabolon, which regroups five ubiquinone biosynthesis proteins (UbiE, UbiF, UbiG, UbiH and UbiI) and two accessory factors (UbiK and the lipid-binding protein UbiJ).</text>
</comment>
<evidence type="ECO:0000256" key="3">
    <source>
        <dbReference type="ARBA" id="ARBA00005349"/>
    </source>
</evidence>
<dbReference type="Proteomes" id="UP000307999">
    <property type="component" value="Unassembled WGS sequence"/>
</dbReference>
<evidence type="ECO:0000256" key="6">
    <source>
        <dbReference type="ARBA" id="ARBA00023002"/>
    </source>
</evidence>
<evidence type="ECO:0000256" key="7">
    <source>
        <dbReference type="ARBA" id="ARBA00023033"/>
    </source>
</evidence>
<keyword evidence="11" id="KW-1185">Reference proteome</keyword>
<dbReference type="InterPro" id="IPR036188">
    <property type="entry name" value="FAD/NAD-bd_sf"/>
</dbReference>
<dbReference type="SUPFAM" id="SSF51905">
    <property type="entry name" value="FAD/NAD(P)-binding domain"/>
    <property type="match status" value="1"/>
</dbReference>
<name>A0A4U1B6E8_9GAMM</name>
<comment type="pathway">
    <text evidence="2">Cofactor biosynthesis; ubiquinone biosynthesis.</text>
</comment>
<dbReference type="Gene3D" id="3.50.50.60">
    <property type="entry name" value="FAD/NAD(P)-binding domain"/>
    <property type="match status" value="2"/>
</dbReference>
<dbReference type="UniPathway" id="UPA00232"/>
<dbReference type="PANTHER" id="PTHR43876">
    <property type="entry name" value="UBIQUINONE BIOSYNTHESIS MONOOXYGENASE COQ6, MITOCHONDRIAL"/>
    <property type="match status" value="1"/>
</dbReference>
<dbReference type="PANTHER" id="PTHR43876:SF10">
    <property type="entry name" value="3-DEMETHOXYUBIQUINOL 3-HYDROXYLASE"/>
    <property type="match status" value="1"/>
</dbReference>
<evidence type="ECO:0000256" key="1">
    <source>
        <dbReference type="ARBA" id="ARBA00001974"/>
    </source>
</evidence>
<evidence type="ECO:0000313" key="10">
    <source>
        <dbReference type="EMBL" id="TKB46018.1"/>
    </source>
</evidence>
<dbReference type="GO" id="GO:0071949">
    <property type="term" value="F:FAD binding"/>
    <property type="evidence" value="ECO:0007669"/>
    <property type="project" value="InterPro"/>
</dbReference>
<dbReference type="InterPro" id="IPR002938">
    <property type="entry name" value="FAD-bd"/>
</dbReference>
<dbReference type="InterPro" id="IPR010971">
    <property type="entry name" value="UbiH/COQ6"/>
</dbReference>
<sequence length="396" mass="44067">MEKFDCLIVGGGMVGATAALALADLGLKIAVVDAHRPNPELLEHPQSFDPEQPYNLRISAISLGSEQLLQRLQIWQQVLDWRACPYRRLGVWELGLSYAEFNCRQIDQTHLGYMVENHLLQASAWIQMQARKNISMIAPARLKAIETFSDRVLVTLDTGQIQCELLIGADGGNSKVRELAQIGVTGWDYQQSAMLVNVITEQGQQDITWQHFINGAPAAFLPLQGNHASLVWYDKPGVINELVKLPNEQLQQRIIKHFPKRLGGIEVLDKASFPLARRHANQYVKGRVLLIGDAAHSINPLAGQGVNLGFKDVKALQETFAMAIGSGKHYASPEVLTQYEKQRRNDNLLMMTTMDLIYRGFKQPTGPVKLLRNLGLFGAQRLGVVKDKVLAYACGL</sequence>